<gene>
    <name evidence="2" type="ORF">AUR64_08715</name>
</gene>
<dbReference type="EMBL" id="LOPU01000018">
    <property type="protein sequence ID" value="KTG09713.1"/>
    <property type="molecule type" value="Genomic_DNA"/>
</dbReference>
<feature type="region of interest" description="Disordered" evidence="1">
    <location>
        <begin position="63"/>
        <end position="120"/>
    </location>
</feature>
<evidence type="ECO:0000313" key="2">
    <source>
        <dbReference type="EMBL" id="KTG09713.1"/>
    </source>
</evidence>
<dbReference type="STRING" id="1514971.AUR64_08715"/>
<dbReference type="RefSeq" id="WP_058581068.1">
    <property type="nucleotide sequence ID" value="NZ_LOPU01000018.1"/>
</dbReference>
<dbReference type="Proteomes" id="UP000054387">
    <property type="component" value="Unassembled WGS sequence"/>
</dbReference>
<feature type="region of interest" description="Disordered" evidence="1">
    <location>
        <begin position="1"/>
        <end position="21"/>
    </location>
</feature>
<dbReference type="InterPro" id="IPR055709">
    <property type="entry name" value="DUF7285"/>
</dbReference>
<accession>A0A0W1R8E8</accession>
<proteinExistence type="predicted"/>
<evidence type="ECO:0000313" key="3">
    <source>
        <dbReference type="Proteomes" id="UP000054387"/>
    </source>
</evidence>
<feature type="compositionally biased region" description="Polar residues" evidence="1">
    <location>
        <begin position="92"/>
        <end position="104"/>
    </location>
</feature>
<organism evidence="2 3">
    <name type="scientific">Haloprofundus marisrubri</name>
    <dbReference type="NCBI Taxonomy" id="1514971"/>
    <lineage>
        <taxon>Archaea</taxon>
        <taxon>Methanobacteriati</taxon>
        <taxon>Methanobacteriota</taxon>
        <taxon>Stenosarchaea group</taxon>
        <taxon>Halobacteria</taxon>
        <taxon>Halobacteriales</taxon>
        <taxon>Haloferacaceae</taxon>
        <taxon>Haloprofundus</taxon>
    </lineage>
</organism>
<feature type="compositionally biased region" description="Basic and acidic residues" evidence="1">
    <location>
        <begin position="1"/>
        <end position="10"/>
    </location>
</feature>
<reference evidence="2 3" key="1">
    <citation type="submission" date="2015-12" db="EMBL/GenBank/DDBJ databases">
        <title>Haloprofundus marisrubri gen. nov., sp. nov., an extremely halophilic archaeon isolated from the Discovery deep brine-seawater interface in the Red Sea.</title>
        <authorList>
            <person name="Zhang G."/>
            <person name="Stingl U."/>
            <person name="Rashid M."/>
        </authorList>
    </citation>
    <scope>NUCLEOTIDE SEQUENCE [LARGE SCALE GENOMIC DNA]</scope>
    <source>
        <strain evidence="2 3">SB9</strain>
    </source>
</reference>
<dbReference type="Pfam" id="PF23956">
    <property type="entry name" value="DUF7285"/>
    <property type="match status" value="1"/>
</dbReference>
<comment type="caution">
    <text evidence="2">The sequence shown here is derived from an EMBL/GenBank/DDBJ whole genome shotgun (WGS) entry which is preliminary data.</text>
</comment>
<name>A0A0W1R8E8_9EURY</name>
<sequence length="147" mass="15911">MQRSSARERSGGGQSRRAQTEPTTALVAVFAVVLALSSYAVVFDGARRTEERVLADPTLERVSERVSESGVADPNSVGRGQRAAPNGYELNVSLSTSDNSWTTGPPTPDRRGHGARTAQMDTATRRLGVRLRPGVVRPGRLRVVVWR</sequence>
<protein>
    <submittedName>
        <fullName evidence="2">Uncharacterized protein</fullName>
    </submittedName>
</protein>
<evidence type="ECO:0000256" key="1">
    <source>
        <dbReference type="SAM" id="MobiDB-lite"/>
    </source>
</evidence>
<dbReference type="AlphaFoldDB" id="A0A0W1R8E8"/>
<keyword evidence="3" id="KW-1185">Reference proteome</keyword>